<dbReference type="Proteomes" id="UP000275225">
    <property type="component" value="Unassembled WGS sequence"/>
</dbReference>
<dbReference type="OrthoDB" id="5116373at2"/>
<organism evidence="3 4">
    <name type="scientific">Aeromicrobium camelliae</name>
    <dbReference type="NCBI Taxonomy" id="1538144"/>
    <lineage>
        <taxon>Bacteria</taxon>
        <taxon>Bacillati</taxon>
        <taxon>Actinomycetota</taxon>
        <taxon>Actinomycetes</taxon>
        <taxon>Propionibacteriales</taxon>
        <taxon>Nocardioidaceae</taxon>
        <taxon>Aeromicrobium</taxon>
    </lineage>
</organism>
<keyword evidence="4" id="KW-1185">Reference proteome</keyword>
<evidence type="ECO:0000313" key="4">
    <source>
        <dbReference type="Proteomes" id="UP000275225"/>
    </source>
</evidence>
<dbReference type="AlphaFoldDB" id="A0A3N6WRS8"/>
<evidence type="ECO:0000256" key="2">
    <source>
        <dbReference type="SAM" id="SignalP"/>
    </source>
</evidence>
<reference evidence="3 4" key="1">
    <citation type="submission" date="2018-11" db="EMBL/GenBank/DDBJ databases">
        <authorList>
            <person name="Li F."/>
        </authorList>
    </citation>
    <scope>NUCLEOTIDE SEQUENCE [LARGE SCALE GENOMIC DNA]</scope>
    <source>
        <strain evidence="3 4">YS17T</strain>
    </source>
</reference>
<keyword evidence="2" id="KW-0732">Signal</keyword>
<evidence type="ECO:0000256" key="1">
    <source>
        <dbReference type="SAM" id="MobiDB-lite"/>
    </source>
</evidence>
<evidence type="ECO:0000313" key="3">
    <source>
        <dbReference type="EMBL" id="RQN10000.1"/>
    </source>
</evidence>
<comment type="caution">
    <text evidence="3">The sequence shown here is derived from an EMBL/GenBank/DDBJ whole genome shotgun (WGS) entry which is preliminary data.</text>
</comment>
<sequence length="275" mass="28906">MTVLTQHTKKRAMAALGATAMTAALVAASVTPASAADYQLGPEDIIGFEDPNEGTPGYNYDQWHIGNTEDPAAEVSDSLQFNECSVTTLAAVERDVTQVLKGFAIDQRPTAGPEGNADELRALIESISIDVEQGDVTLQLPFFVYPDGDPEGEPGFTTVRNAQPFGPGQHTFQGVELTASNGGTVESMDVLLEELETSLEELGGMYQILGVGFTGSEGAVINSISFAGDTYYFGTGDCIPAPPVQPQPQPQPPAQGEGPQTPTAPRPPVAVHTGR</sequence>
<protein>
    <recommendedName>
        <fullName evidence="5">Secreted protein</fullName>
    </recommendedName>
</protein>
<accession>A0A3N6WRS8</accession>
<name>A0A3N6WRS8_9ACTN</name>
<feature type="region of interest" description="Disordered" evidence="1">
    <location>
        <begin position="238"/>
        <end position="275"/>
    </location>
</feature>
<dbReference type="RefSeq" id="WP_124235207.1">
    <property type="nucleotide sequence ID" value="NZ_JBHUFI010000007.1"/>
</dbReference>
<gene>
    <name evidence="3" type="ORF">EHW97_00430</name>
</gene>
<feature type="chain" id="PRO_5018233906" description="Secreted protein" evidence="2">
    <location>
        <begin position="36"/>
        <end position="275"/>
    </location>
</feature>
<evidence type="ECO:0008006" key="5">
    <source>
        <dbReference type="Google" id="ProtNLM"/>
    </source>
</evidence>
<dbReference type="EMBL" id="RQJX01000001">
    <property type="protein sequence ID" value="RQN10000.1"/>
    <property type="molecule type" value="Genomic_DNA"/>
</dbReference>
<feature type="signal peptide" evidence="2">
    <location>
        <begin position="1"/>
        <end position="35"/>
    </location>
</feature>
<proteinExistence type="predicted"/>
<feature type="compositionally biased region" description="Pro residues" evidence="1">
    <location>
        <begin position="240"/>
        <end position="253"/>
    </location>
</feature>